<dbReference type="PANTHER" id="PTHR33129">
    <property type="entry name" value="PROTEIN KINASE DOMAIN-CONTAINING PROTEIN-RELATED"/>
    <property type="match status" value="1"/>
</dbReference>
<dbReference type="Proteomes" id="UP000265703">
    <property type="component" value="Unassembled WGS sequence"/>
</dbReference>
<comment type="caution">
    <text evidence="1">The sequence shown here is derived from an EMBL/GenBank/DDBJ whole genome shotgun (WGS) entry which is preliminary data.</text>
</comment>
<dbReference type="AlphaFoldDB" id="A0A397T8L5"/>
<gene>
    <name evidence="1" type="ORF">C1645_551502</name>
</gene>
<evidence type="ECO:0000313" key="2">
    <source>
        <dbReference type="Proteomes" id="UP000265703"/>
    </source>
</evidence>
<sequence length="291" mass="34906">MLALYAKAGGVPRYVFRRAERSMVYHKDSEIIIEEAFEHVLFSLKQVKNFDDLILCFIEDAYFIQYSSRLIHQWPDPYYNHYRLQWASRYIYDKIEEKLEKQAWSSLLEQIQKMKEYPSARGIMFEMYVIHLFRFDDDTFHMRQLFERPNNSKNKPKFRKVSMGKPQTTFIRIAEELSTKGDGMIILPETPNFGAADLLYMPDMIFQVTVSKNHPIKQTELVRIVENMPAYKRGKPVNLVFVVPDEIFDDYEYQDIVTKDKESKSFRKVRKLDNRLKNMQQWVLKIDIFLY</sequence>
<dbReference type="PANTHER" id="PTHR33129:SF1">
    <property type="entry name" value="ATP-BINDING PROTEIN"/>
    <property type="match status" value="1"/>
</dbReference>
<dbReference type="OrthoDB" id="2447909at2759"/>
<protein>
    <submittedName>
        <fullName evidence="1">Uncharacterized protein</fullName>
    </submittedName>
</protein>
<reference evidence="1 2" key="1">
    <citation type="submission" date="2018-06" db="EMBL/GenBank/DDBJ databases">
        <title>Comparative genomics reveals the genomic features of Rhizophagus irregularis, R. cerebriforme, R. diaphanum and Gigaspora rosea, and their symbiotic lifestyle signature.</title>
        <authorList>
            <person name="Morin E."/>
            <person name="San Clemente H."/>
            <person name="Chen E.C.H."/>
            <person name="De La Providencia I."/>
            <person name="Hainaut M."/>
            <person name="Kuo A."/>
            <person name="Kohler A."/>
            <person name="Murat C."/>
            <person name="Tang N."/>
            <person name="Roy S."/>
            <person name="Loubradou J."/>
            <person name="Henrissat B."/>
            <person name="Grigoriev I.V."/>
            <person name="Corradi N."/>
            <person name="Roux C."/>
            <person name="Martin F.M."/>
        </authorList>
    </citation>
    <scope>NUCLEOTIDE SEQUENCE [LARGE SCALE GENOMIC DNA]</scope>
    <source>
        <strain evidence="1 2">DAOM 227022</strain>
    </source>
</reference>
<dbReference type="STRING" id="658196.A0A397T8L5"/>
<proteinExistence type="predicted"/>
<organism evidence="1 2">
    <name type="scientific">Glomus cerebriforme</name>
    <dbReference type="NCBI Taxonomy" id="658196"/>
    <lineage>
        <taxon>Eukaryota</taxon>
        <taxon>Fungi</taxon>
        <taxon>Fungi incertae sedis</taxon>
        <taxon>Mucoromycota</taxon>
        <taxon>Glomeromycotina</taxon>
        <taxon>Glomeromycetes</taxon>
        <taxon>Glomerales</taxon>
        <taxon>Glomeraceae</taxon>
        <taxon>Glomus</taxon>
    </lineage>
</organism>
<dbReference type="InterPro" id="IPR052980">
    <property type="entry name" value="Crinkler_effector"/>
</dbReference>
<keyword evidence="2" id="KW-1185">Reference proteome</keyword>
<evidence type="ECO:0000313" key="1">
    <source>
        <dbReference type="EMBL" id="RIA94570.1"/>
    </source>
</evidence>
<accession>A0A397T8L5</accession>
<name>A0A397T8L5_9GLOM</name>
<dbReference type="EMBL" id="QKYT01000078">
    <property type="protein sequence ID" value="RIA94570.1"/>
    <property type="molecule type" value="Genomic_DNA"/>
</dbReference>